<keyword evidence="4" id="KW-1185">Reference proteome</keyword>
<dbReference type="Pfam" id="PF00240">
    <property type="entry name" value="ubiquitin"/>
    <property type="match status" value="2"/>
</dbReference>
<name>A0ABC9AUR6_9POAL</name>
<dbReference type="InterPro" id="IPR000626">
    <property type="entry name" value="Ubiquitin-like_dom"/>
</dbReference>
<reference evidence="3" key="1">
    <citation type="submission" date="2024-10" db="EMBL/GenBank/DDBJ databases">
        <authorList>
            <person name="Ryan C."/>
        </authorList>
    </citation>
    <scope>NUCLEOTIDE SEQUENCE [LARGE SCALE GENOMIC DNA]</scope>
</reference>
<dbReference type="PRINTS" id="PR00348">
    <property type="entry name" value="UBIQUITIN"/>
</dbReference>
<dbReference type="PROSITE" id="PS50053">
    <property type="entry name" value="UBIQUITIN_2"/>
    <property type="match status" value="2"/>
</dbReference>
<evidence type="ECO:0000313" key="4">
    <source>
        <dbReference type="Proteomes" id="UP001497457"/>
    </source>
</evidence>
<dbReference type="EMBL" id="OZ075133">
    <property type="protein sequence ID" value="CAL4986476.1"/>
    <property type="molecule type" value="Genomic_DNA"/>
</dbReference>
<dbReference type="SMART" id="SM00213">
    <property type="entry name" value="UBQ"/>
    <property type="match status" value="2"/>
</dbReference>
<feature type="domain" description="Ubiquitin-like" evidence="2">
    <location>
        <begin position="112"/>
        <end position="201"/>
    </location>
</feature>
<evidence type="ECO:0000256" key="1">
    <source>
        <dbReference type="ARBA" id="ARBA00022499"/>
    </source>
</evidence>
<dbReference type="Gene3D" id="3.10.20.90">
    <property type="entry name" value="Phosphatidylinositol 3-kinase Catalytic Subunit, Chain A, domain 1"/>
    <property type="match status" value="2"/>
</dbReference>
<dbReference type="InterPro" id="IPR050158">
    <property type="entry name" value="Ubiquitin_ubiquitin-like"/>
</dbReference>
<dbReference type="SUPFAM" id="SSF54236">
    <property type="entry name" value="Ubiquitin-like"/>
    <property type="match status" value="2"/>
</dbReference>
<dbReference type="GO" id="GO:0003729">
    <property type="term" value="F:mRNA binding"/>
    <property type="evidence" value="ECO:0007669"/>
    <property type="project" value="UniProtKB-ARBA"/>
</dbReference>
<dbReference type="PANTHER" id="PTHR10666">
    <property type="entry name" value="UBIQUITIN"/>
    <property type="match status" value="1"/>
</dbReference>
<evidence type="ECO:0000313" key="3">
    <source>
        <dbReference type="EMBL" id="CAL4986476.1"/>
    </source>
</evidence>
<evidence type="ECO:0000259" key="2">
    <source>
        <dbReference type="PROSITE" id="PS50053"/>
    </source>
</evidence>
<accession>A0ABC9AUR6</accession>
<keyword evidence="1" id="KW-1017">Isopeptide bond</keyword>
<dbReference type="Proteomes" id="UP001497457">
    <property type="component" value="Chromosome 23rd"/>
</dbReference>
<protein>
    <recommendedName>
        <fullName evidence="2">Ubiquitin-like domain-containing protein</fullName>
    </recommendedName>
</protein>
<feature type="domain" description="Ubiquitin-like" evidence="2">
    <location>
        <begin position="6"/>
        <end position="83"/>
    </location>
</feature>
<gene>
    <name evidence="3" type="ORF">URODEC1_LOCUS58412</name>
</gene>
<dbReference type="InterPro" id="IPR019956">
    <property type="entry name" value="Ubiquitin_dom"/>
</dbReference>
<proteinExistence type="predicted"/>
<sequence>MEEEKFQIFVRTIGGKTITLMVEGSDTVSSLMAQVEDRLGNRPSEFFISHCGRPLYYHDAGTLADHKILKHSTLTVLYSHTRPRTYDLKVDTLRSLGVDVAHADDGAMARKMGIFVRDCMVPCGRGRRVRTIALEVEAGDTVASVMAQVQGMLGYPPPLQALYCNGDSQRTRMLHDSGGTLADYKVKDGSVLTLDMNYAEARRIKEES</sequence>
<dbReference type="AlphaFoldDB" id="A0ABC9AUR6"/>
<dbReference type="InterPro" id="IPR029071">
    <property type="entry name" value="Ubiquitin-like_domsf"/>
</dbReference>
<organism evidence="3 4">
    <name type="scientific">Urochloa decumbens</name>
    <dbReference type="NCBI Taxonomy" id="240449"/>
    <lineage>
        <taxon>Eukaryota</taxon>
        <taxon>Viridiplantae</taxon>
        <taxon>Streptophyta</taxon>
        <taxon>Embryophyta</taxon>
        <taxon>Tracheophyta</taxon>
        <taxon>Spermatophyta</taxon>
        <taxon>Magnoliopsida</taxon>
        <taxon>Liliopsida</taxon>
        <taxon>Poales</taxon>
        <taxon>Poaceae</taxon>
        <taxon>PACMAD clade</taxon>
        <taxon>Panicoideae</taxon>
        <taxon>Panicodae</taxon>
        <taxon>Paniceae</taxon>
        <taxon>Melinidinae</taxon>
        <taxon>Urochloa</taxon>
    </lineage>
</organism>